<dbReference type="GO" id="GO:0043813">
    <property type="term" value="F:phosphatidylinositol-3,5-bisphosphate 5-phosphatase activity"/>
    <property type="evidence" value="ECO:0007669"/>
    <property type="project" value="InterPro"/>
</dbReference>
<evidence type="ECO:0000313" key="8">
    <source>
        <dbReference type="Proteomes" id="UP000287651"/>
    </source>
</evidence>
<evidence type="ECO:0000259" key="6">
    <source>
        <dbReference type="PROSITE" id="PS50275"/>
    </source>
</evidence>
<reference evidence="7 8" key="1">
    <citation type="journal article" date="2014" name="Agronomy (Basel)">
        <title>A Draft Genome Sequence for Ensete ventricosum, the Drought-Tolerant Tree Against Hunger.</title>
        <authorList>
            <person name="Harrison J."/>
            <person name="Moore K.A."/>
            <person name="Paszkiewicz K."/>
            <person name="Jones T."/>
            <person name="Grant M."/>
            <person name="Ambacheew D."/>
            <person name="Muzemil S."/>
            <person name="Studholme D.J."/>
        </authorList>
    </citation>
    <scope>NUCLEOTIDE SEQUENCE [LARGE SCALE GENOMIC DNA]</scope>
</reference>
<evidence type="ECO:0000256" key="4">
    <source>
        <dbReference type="ARBA" id="ARBA00023337"/>
    </source>
</evidence>
<sequence length="371" mass="41750">MHTFISFAGFVKFLGPYYMLLITGRKKIGAICGHAIYAVTRSQMIPLSDSAQSSNLPFLGAEHRLPSIPSYKRLLCTVDLTKDFFFSYSYNIMRSLQKNMCDGVPEEALYETMFVWNEFLSCGIRNHLKNTAWTVALWLTVVFVCADHRYLRRGVDDKGRVANDVETEQIVFCGQPDEIPREITSVVQNRGSIPLFWSQEARRLGFKPDIICKLQRAVHSGDSDRSLTRCSSSSSSLLLLLYENPIIVLSMIKTASSSPQRRQKGVLRTNCIDCLDRTNVAQIAYGLTALGHQLHALGIKDVPEVDLEDQLAADLMNFYREMGDKLALQYVGSAAHDKVFPLAEFLGLLVPQQDKPELCDLDSDQQHDVGR</sequence>
<dbReference type="EMBL" id="AMZH03003221">
    <property type="protein sequence ID" value="RRT73016.1"/>
    <property type="molecule type" value="Genomic_DNA"/>
</dbReference>
<feature type="domain" description="SAC" evidence="6">
    <location>
        <begin position="75"/>
        <end position="332"/>
    </location>
</feature>
<accession>A0A427A9X9</accession>
<evidence type="ECO:0000256" key="5">
    <source>
        <dbReference type="ARBA" id="ARBA00023464"/>
    </source>
</evidence>
<evidence type="ECO:0000256" key="2">
    <source>
        <dbReference type="ARBA" id="ARBA00022801"/>
    </source>
</evidence>
<dbReference type="GO" id="GO:0046856">
    <property type="term" value="P:phosphatidylinositol dephosphorylation"/>
    <property type="evidence" value="ECO:0007669"/>
    <property type="project" value="InterPro"/>
</dbReference>
<dbReference type="Proteomes" id="UP000287651">
    <property type="component" value="Unassembled WGS sequence"/>
</dbReference>
<dbReference type="InterPro" id="IPR043573">
    <property type="entry name" value="Fig4-like"/>
</dbReference>
<dbReference type="GO" id="GO:0005774">
    <property type="term" value="C:vacuolar membrane"/>
    <property type="evidence" value="ECO:0007669"/>
    <property type="project" value="UniProtKB-SubCell"/>
</dbReference>
<gene>
    <name evidence="7" type="ORF">B296_00014386</name>
</gene>
<comment type="catalytic activity">
    <reaction evidence="4">
        <text>a 1,2-diacyl-sn-glycero-3-phospho-(1D-myo-inositol-3,5-bisphosphate) + H2O = a 1,2-diacyl-sn-glycero-3-phospho-(1D-myo-inositol-3-phosphate) + phosphate</text>
        <dbReference type="Rhea" id="RHEA:32955"/>
        <dbReference type="ChEBI" id="CHEBI:15377"/>
        <dbReference type="ChEBI" id="CHEBI:43474"/>
        <dbReference type="ChEBI" id="CHEBI:57923"/>
        <dbReference type="ChEBI" id="CHEBI:58088"/>
    </reaction>
</comment>
<proteinExistence type="predicted"/>
<comment type="subunit">
    <text evidence="5">Component of the PI(3,5)P2 regulatory complex at least composed of ATG18, SAC/FIG4, FAB1 and VAC14.</text>
</comment>
<keyword evidence="2" id="KW-0378">Hydrolase</keyword>
<evidence type="ECO:0000256" key="3">
    <source>
        <dbReference type="ARBA" id="ARBA00023136"/>
    </source>
</evidence>
<name>A0A427A9X9_ENSVE</name>
<protein>
    <recommendedName>
        <fullName evidence="6">SAC domain-containing protein</fullName>
    </recommendedName>
</protein>
<dbReference type="InterPro" id="IPR002013">
    <property type="entry name" value="SAC_dom"/>
</dbReference>
<dbReference type="PANTHER" id="PTHR45738:SF3">
    <property type="entry name" value="OS03G0182400 PROTEIN"/>
    <property type="match status" value="1"/>
</dbReference>
<keyword evidence="3" id="KW-0472">Membrane</keyword>
<evidence type="ECO:0000313" key="7">
    <source>
        <dbReference type="EMBL" id="RRT73016.1"/>
    </source>
</evidence>
<organism evidence="7 8">
    <name type="scientific">Ensete ventricosum</name>
    <name type="common">Abyssinian banana</name>
    <name type="synonym">Musa ensete</name>
    <dbReference type="NCBI Taxonomy" id="4639"/>
    <lineage>
        <taxon>Eukaryota</taxon>
        <taxon>Viridiplantae</taxon>
        <taxon>Streptophyta</taxon>
        <taxon>Embryophyta</taxon>
        <taxon>Tracheophyta</taxon>
        <taxon>Spermatophyta</taxon>
        <taxon>Magnoliopsida</taxon>
        <taxon>Liliopsida</taxon>
        <taxon>Zingiberales</taxon>
        <taxon>Musaceae</taxon>
        <taxon>Ensete</taxon>
    </lineage>
</organism>
<dbReference type="Pfam" id="PF02383">
    <property type="entry name" value="Syja_N"/>
    <property type="match status" value="2"/>
</dbReference>
<comment type="caution">
    <text evidence="7">The sequence shown here is derived from an EMBL/GenBank/DDBJ whole genome shotgun (WGS) entry which is preliminary data.</text>
</comment>
<evidence type="ECO:0000256" key="1">
    <source>
        <dbReference type="ARBA" id="ARBA00004148"/>
    </source>
</evidence>
<dbReference type="PANTHER" id="PTHR45738">
    <property type="entry name" value="POLYPHOSPHOINOSITIDE PHOSPHATASE"/>
    <property type="match status" value="1"/>
</dbReference>
<dbReference type="AlphaFoldDB" id="A0A427A9X9"/>
<dbReference type="PROSITE" id="PS50275">
    <property type="entry name" value="SAC"/>
    <property type="match status" value="1"/>
</dbReference>
<comment type="subcellular location">
    <subcellularLocation>
        <location evidence="1">Vacuole membrane</location>
        <topology evidence="1">Peripheral membrane protein</topology>
    </subcellularLocation>
</comment>